<evidence type="ECO:0000256" key="3">
    <source>
        <dbReference type="ARBA" id="ARBA00022801"/>
    </source>
</evidence>
<feature type="binding site" evidence="6">
    <location>
        <position position="169"/>
    </location>
    <ligand>
        <name>Ca(2+)</name>
        <dbReference type="ChEBI" id="CHEBI:29108"/>
    </ligand>
</feature>
<dbReference type="GO" id="GO:0045134">
    <property type="term" value="F:UDP phosphatase activity"/>
    <property type="evidence" value="ECO:0007669"/>
    <property type="project" value="TreeGrafter"/>
</dbReference>
<comment type="cofactor">
    <cofactor evidence="1 6">
        <name>Ca(2+)</name>
        <dbReference type="ChEBI" id="CHEBI:29108"/>
    </cofactor>
</comment>
<evidence type="ECO:0000256" key="1">
    <source>
        <dbReference type="ARBA" id="ARBA00001913"/>
    </source>
</evidence>
<feature type="binding site" evidence="6">
    <location>
        <position position="123"/>
    </location>
    <ligand>
        <name>Ca(2+)</name>
        <dbReference type="ChEBI" id="CHEBI:29108"/>
    </ligand>
</feature>
<evidence type="ECO:0000313" key="8">
    <source>
        <dbReference type="Proteomes" id="UP000054047"/>
    </source>
</evidence>
<sequence>MKGVEKELARLIPDTMNALLSYSTVGYSAPTEKGKGKEREKVISRTINKEVKPDGSTTYQLLAITDMDKSGKAGDFKWRAVVRPGELTISADKTKVDVKWLNGLDTNITSGFNYKGRGMELSDISEYDGRLLSPDDKTGMLYELRGEEAVPWIFLNSGPGNTTGGMKVEWLTIKDGFLYAGGHGCEYRNEETGEVVTEDPMWVKRISKKGVVSSLDWRDIFRNMRKIAGYDTPGYLTHEAVQWSDTQKKWYFLPRKASKTIYKEKDDEKSGANLLIIVSEDLKTDVNVVHIGKELKHPERGFSAFDFVPDTGDRILLAIKSKEVGKETASFVTVFKDDGTVLLEDEQLDDGLKFEGIYFI</sequence>
<comment type="similarity">
    <text evidence="5">Belongs to the apyrase family.</text>
</comment>
<dbReference type="SUPFAM" id="SSF101887">
    <property type="entry name" value="Apyrase"/>
    <property type="match status" value="1"/>
</dbReference>
<dbReference type="InterPro" id="IPR036258">
    <property type="entry name" value="Apyrase_sf"/>
</dbReference>
<evidence type="ECO:0000256" key="2">
    <source>
        <dbReference type="ARBA" id="ARBA00022723"/>
    </source>
</evidence>
<feature type="binding site" evidence="6">
    <location>
        <position position="355"/>
    </location>
    <ligand>
        <name>Ca(2+)</name>
        <dbReference type="ChEBI" id="CHEBI:29108"/>
    </ligand>
</feature>
<dbReference type="Gene3D" id="2.120.10.100">
    <property type="entry name" value="Apyrase"/>
    <property type="match status" value="1"/>
</dbReference>
<accession>A0A0C2GNZ8</accession>
<dbReference type="Proteomes" id="UP000054047">
    <property type="component" value="Unassembled WGS sequence"/>
</dbReference>
<dbReference type="Pfam" id="PF06079">
    <property type="entry name" value="Apyrase"/>
    <property type="match status" value="1"/>
</dbReference>
<evidence type="ECO:0000256" key="5">
    <source>
        <dbReference type="ARBA" id="ARBA00025738"/>
    </source>
</evidence>
<evidence type="ECO:0000313" key="7">
    <source>
        <dbReference type="EMBL" id="KIH63050.1"/>
    </source>
</evidence>
<keyword evidence="4 6" id="KW-0106">Calcium</keyword>
<protein>
    <submittedName>
        <fullName evidence="7">Apyrase</fullName>
    </submittedName>
</protein>
<evidence type="ECO:0000256" key="4">
    <source>
        <dbReference type="ARBA" id="ARBA00022837"/>
    </source>
</evidence>
<evidence type="ECO:0000256" key="6">
    <source>
        <dbReference type="PIRSR" id="PIRSR609283-1"/>
    </source>
</evidence>
<dbReference type="PANTHER" id="PTHR13023:SF2">
    <property type="entry name" value="SOLUBLE CALCIUM-ACTIVATED NUCLEOTIDASE 1"/>
    <property type="match status" value="1"/>
</dbReference>
<dbReference type="InterPro" id="IPR009283">
    <property type="entry name" value="Apyrase"/>
</dbReference>
<dbReference type="PANTHER" id="PTHR13023">
    <property type="entry name" value="APYRASE"/>
    <property type="match status" value="1"/>
</dbReference>
<keyword evidence="2 6" id="KW-0479">Metal-binding</keyword>
<keyword evidence="3" id="KW-0378">Hydrolase</keyword>
<proteinExistence type="inferred from homology"/>
<dbReference type="AlphaFoldDB" id="A0A0C2GNZ8"/>
<dbReference type="FunFam" id="2.120.10.100:FF:000001">
    <property type="entry name" value="Soluble calcium-activated nucleotidase 1"/>
    <property type="match status" value="1"/>
</dbReference>
<name>A0A0C2GNZ8_9BILA</name>
<keyword evidence="8" id="KW-1185">Reference proteome</keyword>
<gene>
    <name evidence="7" type="ORF">ANCDUO_06659</name>
</gene>
<dbReference type="EMBL" id="KN728910">
    <property type="protein sequence ID" value="KIH63050.1"/>
    <property type="molecule type" value="Genomic_DNA"/>
</dbReference>
<dbReference type="GO" id="GO:0030166">
    <property type="term" value="P:proteoglycan biosynthetic process"/>
    <property type="evidence" value="ECO:0007669"/>
    <property type="project" value="TreeGrafter"/>
</dbReference>
<reference evidence="7 8" key="1">
    <citation type="submission" date="2013-12" db="EMBL/GenBank/DDBJ databases">
        <title>Draft genome of the parsitic nematode Ancylostoma duodenale.</title>
        <authorList>
            <person name="Mitreva M."/>
        </authorList>
    </citation>
    <scope>NUCLEOTIDE SEQUENCE [LARGE SCALE GENOMIC DNA]</scope>
    <source>
        <strain evidence="7 8">Zhejiang</strain>
    </source>
</reference>
<dbReference type="GO" id="GO:0004382">
    <property type="term" value="F:GDP phosphatase activity"/>
    <property type="evidence" value="ECO:0007669"/>
    <property type="project" value="TreeGrafter"/>
</dbReference>
<dbReference type="GO" id="GO:0005509">
    <property type="term" value="F:calcium ion binding"/>
    <property type="evidence" value="ECO:0007669"/>
    <property type="project" value="InterPro"/>
</dbReference>
<feature type="binding site" evidence="6">
    <location>
        <position position="239"/>
    </location>
    <ligand>
        <name>Ca(2+)</name>
        <dbReference type="ChEBI" id="CHEBI:29108"/>
    </ligand>
</feature>
<feature type="binding site" evidence="6">
    <location>
        <position position="303"/>
    </location>
    <ligand>
        <name>Ca(2+)</name>
        <dbReference type="ChEBI" id="CHEBI:29108"/>
    </ligand>
</feature>
<organism evidence="7 8">
    <name type="scientific">Ancylostoma duodenale</name>
    <dbReference type="NCBI Taxonomy" id="51022"/>
    <lineage>
        <taxon>Eukaryota</taxon>
        <taxon>Metazoa</taxon>
        <taxon>Ecdysozoa</taxon>
        <taxon>Nematoda</taxon>
        <taxon>Chromadorea</taxon>
        <taxon>Rhabditida</taxon>
        <taxon>Rhabditina</taxon>
        <taxon>Rhabditomorpha</taxon>
        <taxon>Strongyloidea</taxon>
        <taxon>Ancylostomatidae</taxon>
        <taxon>Ancylostomatinae</taxon>
        <taxon>Ancylostoma</taxon>
    </lineage>
</organism>
<feature type="binding site" evidence="6">
    <location>
        <position position="122"/>
    </location>
    <ligand>
        <name>Ca(2+)</name>
        <dbReference type="ChEBI" id="CHEBI:29108"/>
    </ligand>
</feature>
<dbReference type="OrthoDB" id="25028at2759"/>